<organism evidence="4 5">
    <name type="scientific">Polyplax serrata</name>
    <name type="common">Common mouse louse</name>
    <dbReference type="NCBI Taxonomy" id="468196"/>
    <lineage>
        <taxon>Eukaryota</taxon>
        <taxon>Metazoa</taxon>
        <taxon>Ecdysozoa</taxon>
        <taxon>Arthropoda</taxon>
        <taxon>Hexapoda</taxon>
        <taxon>Insecta</taxon>
        <taxon>Pterygota</taxon>
        <taxon>Neoptera</taxon>
        <taxon>Paraneoptera</taxon>
        <taxon>Psocodea</taxon>
        <taxon>Troctomorpha</taxon>
        <taxon>Phthiraptera</taxon>
        <taxon>Anoplura</taxon>
        <taxon>Polyplacidae</taxon>
        <taxon>Polyplax</taxon>
    </lineage>
</organism>
<comment type="caution">
    <text evidence="4">The sequence shown here is derived from an EMBL/GenBank/DDBJ whole genome shotgun (WGS) entry which is preliminary data.</text>
</comment>
<feature type="compositionally biased region" description="Polar residues" evidence="2">
    <location>
        <begin position="531"/>
        <end position="552"/>
    </location>
</feature>
<sequence length="1532" mass="174100">MSTRLTKLLMLSTVNGSNNVRRESEDDRMSNERARETMVEEEGQQESQKARDGDNVAEDEIREKSKEVEIKKDFFNCFSRSVTLDFVIHQEDNNRQTADEEVCKTTTKIILIIPIGSRHSSSPTRDAKNMAPIDYSKYVKRFASSSECGSTYCKDLNYSSRVFVKKEEMIRHFKWHKKRDESLQHGFLRYSPMDDCSEKYKNCQHNRKQTHYHCVHESCDKTYISTSDVQMHANYHRKDSAIIQEGFQRYRATEECQTTYCAFYGQRTTHFHCRRDNCQYTFKNKADMEKHKSYHIKDEQLSRDGFKKFMKNESCGYENCRFSRINNHIHCIRTNCNYVLHSSGQLLSHKRKHERRESELAYRKFKLSQSMMKSLQEGVPISFEQLEAAAMDLSQMSNGECSSDGGGPASPPTIPSAFNRFGIPSGFDSLSQASYLLPPTSLHALQKLQLENLQKLHELDSAGLLDSSKKHHSDFESSSDYPHISPELLEKYPEVLQKFPELFRKVPPELFMKNPEVLKFLNASLGGKSLAETSAETNSSTEGTENDSTPMDLSNDKSDVSAGKAGQSVHSADFEYDRVIDRSPLDVMGLEEIWCKYLRPFAANETCIDGNTCEDAAKDHFHCVAEGCNVIFRTKDGVREHAKNHSQQDKVTEINFITVNESTCHFDNECQQTVKHYHCLWDGCRETILQTDKPFQRLDHYKNHEFSRRATALGANLSNTHLASSLDAMFRRKRGRPPKNRIIEVWNDNANQNGPPGSTNDSPQAIFTSFKLPKPSLSARKDNHQTQMSENMVDLTNETPSSPVNDDNSRGSSPVQLDVSTYGFYSFDDGCPEPNCRFTKLHYHCTQSRCFFATDNTQLVVIHSKEFHENFDILDGFVFYDRYIDCQSSTCTHNKINRHFHCTRPNCGFSFVRYSTMAIHDTNHSNNQDIEKIPNNTKEYENERASPNGEEDIKLDSASSDVILSSPAKTTVKAAGTFYPLSAFHDGDHKSKFSGKLRSNSSLSGRSTSPSIKPFDKEQNSPENLSSRKSDESQEPKSKQEIGKIQPASPSKLFPSHSPQNFVLNPNFMDLRTSDSDLESHNPLTKLIKLQTEVARAGRDFDRYKIFKEDQKKEKDTKEGTGKDFLPEWMSLEKHVKYSPTETCSRPFCKLKRKEHFHCNACNQAFSDLERLGPHIAKHSSGAMSPVSGGLKREPEDNNNDEMTEESGHSIPPSSTSLPVPGCDLDSSSQVSPFGHPFPPGFPLPPGLNAAFAQQLNMIQSQGISFLQPGSLYSSPAGLMFAPPGLHPHHPLANGLHPSMLDVEQAQAMHQHLSNLTLTPNVNKRSHSPSPLTPLSDLSQEAKKARVQNSMRILKDEPVPEGYVRYRFNEDCKYQHCGYREHQTHFHCMRKDCGYSFCDKTRFVQHTARHERLDTLMGGDFQQYRANVSCCRPECVYATSLGSVQNKASHFHCIKCDFVCTDTNKVVAHRRQHQKLDSINAAGFEKFTPSQMCTTDGCSHSGKQTHYHCLSCQYAVLGLSQMSAHKYRHLDN</sequence>
<keyword evidence="1" id="KW-0862">Zinc</keyword>
<evidence type="ECO:0000313" key="5">
    <source>
        <dbReference type="Proteomes" id="UP001372834"/>
    </source>
</evidence>
<dbReference type="GO" id="GO:0045664">
    <property type="term" value="P:regulation of neuron differentiation"/>
    <property type="evidence" value="ECO:0007669"/>
    <property type="project" value="TreeGrafter"/>
</dbReference>
<keyword evidence="1" id="KW-0479">Metal-binding</keyword>
<dbReference type="GO" id="GO:0008270">
    <property type="term" value="F:zinc ion binding"/>
    <property type="evidence" value="ECO:0007669"/>
    <property type="project" value="UniProtKB-KW"/>
</dbReference>
<feature type="region of interest" description="Disordered" evidence="2">
    <location>
        <begin position="396"/>
        <end position="415"/>
    </location>
</feature>
<feature type="region of interest" description="Disordered" evidence="2">
    <location>
        <begin position="1179"/>
        <end position="1236"/>
    </location>
</feature>
<dbReference type="InterPro" id="IPR013087">
    <property type="entry name" value="Znf_C2H2_type"/>
</dbReference>
<accession>A0AAN8PNB7</accession>
<evidence type="ECO:0000256" key="1">
    <source>
        <dbReference type="PROSITE-ProRule" id="PRU00042"/>
    </source>
</evidence>
<dbReference type="GO" id="GO:0000977">
    <property type="term" value="F:RNA polymerase II transcription regulatory region sequence-specific DNA binding"/>
    <property type="evidence" value="ECO:0007669"/>
    <property type="project" value="TreeGrafter"/>
</dbReference>
<feature type="domain" description="C2H2-type" evidence="3">
    <location>
        <begin position="900"/>
        <end position="929"/>
    </location>
</feature>
<dbReference type="PROSITE" id="PS50157">
    <property type="entry name" value="ZINC_FINGER_C2H2_2"/>
    <property type="match status" value="6"/>
</dbReference>
<feature type="compositionally biased region" description="Basic and acidic residues" evidence="2">
    <location>
        <begin position="48"/>
        <end position="59"/>
    </location>
</feature>
<dbReference type="Proteomes" id="UP001372834">
    <property type="component" value="Unassembled WGS sequence"/>
</dbReference>
<gene>
    <name evidence="4" type="ORF">RUM43_008121</name>
</gene>
<feature type="domain" description="C2H2-type" evidence="3">
    <location>
        <begin position="1157"/>
        <end position="1184"/>
    </location>
</feature>
<feature type="compositionally biased region" description="Low complexity" evidence="2">
    <location>
        <begin position="994"/>
        <end position="1011"/>
    </location>
</feature>
<proteinExistence type="predicted"/>
<feature type="region of interest" description="Disordered" evidence="2">
    <location>
        <begin position="747"/>
        <end position="766"/>
    </location>
</feature>
<dbReference type="SMART" id="SM00355">
    <property type="entry name" value="ZnF_C2H2"/>
    <property type="match status" value="11"/>
</dbReference>
<dbReference type="GO" id="GO:0005634">
    <property type="term" value="C:nucleus"/>
    <property type="evidence" value="ECO:0007669"/>
    <property type="project" value="TreeGrafter"/>
</dbReference>
<feature type="domain" description="C2H2-type" evidence="3">
    <location>
        <begin position="621"/>
        <end position="650"/>
    </location>
</feature>
<feature type="domain" description="C2H2-type" evidence="3">
    <location>
        <begin position="271"/>
        <end position="300"/>
    </location>
</feature>
<reference evidence="4 5" key="1">
    <citation type="submission" date="2023-10" db="EMBL/GenBank/DDBJ databases">
        <title>Genomes of two closely related lineages of the louse Polyplax serrata with different host specificities.</title>
        <authorList>
            <person name="Martinu J."/>
            <person name="Tarabai H."/>
            <person name="Stefka J."/>
            <person name="Hypsa V."/>
        </authorList>
    </citation>
    <scope>NUCLEOTIDE SEQUENCE [LARGE SCALE GENOMIC DNA]</scope>
    <source>
        <strain evidence="4">HR10_N</strain>
    </source>
</reference>
<dbReference type="PROSITE" id="PS00028">
    <property type="entry name" value="ZINC_FINGER_C2H2_1"/>
    <property type="match status" value="9"/>
</dbReference>
<dbReference type="PANTHER" id="PTHR12451">
    <property type="entry name" value="TRANSCRIPTION FACTOR CASTOR PROTEIN MING -RELATED"/>
    <property type="match status" value="1"/>
</dbReference>
<protein>
    <recommendedName>
        <fullName evidence="3">C2H2-type domain-containing protein</fullName>
    </recommendedName>
</protein>
<keyword evidence="1" id="KW-0863">Zinc-finger</keyword>
<feature type="domain" description="C2H2-type" evidence="3">
    <location>
        <begin position="1386"/>
        <end position="1415"/>
    </location>
</feature>
<name>A0AAN8PNB7_POLSC</name>
<feature type="compositionally biased region" description="Basic and acidic residues" evidence="2">
    <location>
        <begin position="1014"/>
        <end position="1042"/>
    </location>
</feature>
<dbReference type="GO" id="GO:0000981">
    <property type="term" value="F:DNA-binding transcription factor activity, RNA polymerase II-specific"/>
    <property type="evidence" value="ECO:0007669"/>
    <property type="project" value="TreeGrafter"/>
</dbReference>
<feature type="region of interest" description="Disordered" evidence="2">
    <location>
        <begin position="989"/>
        <end position="1059"/>
    </location>
</feature>
<dbReference type="PANTHER" id="PTHR12451:SF0">
    <property type="entry name" value="ZINC FINGER PROTEIN CASTOR HOMOLOG 1"/>
    <property type="match status" value="1"/>
</dbReference>
<feature type="compositionally biased region" description="Basic and acidic residues" evidence="2">
    <location>
        <begin position="20"/>
        <end position="38"/>
    </location>
</feature>
<feature type="region of interest" description="Disordered" evidence="2">
    <location>
        <begin position="531"/>
        <end position="566"/>
    </location>
</feature>
<evidence type="ECO:0000256" key="2">
    <source>
        <dbReference type="SAM" id="MobiDB-lite"/>
    </source>
</evidence>
<feature type="domain" description="C2H2-type" evidence="3">
    <location>
        <begin position="212"/>
        <end position="241"/>
    </location>
</feature>
<dbReference type="InterPro" id="IPR040373">
    <property type="entry name" value="CASZ1"/>
</dbReference>
<evidence type="ECO:0000313" key="4">
    <source>
        <dbReference type="EMBL" id="KAK6639846.1"/>
    </source>
</evidence>
<evidence type="ECO:0000259" key="3">
    <source>
        <dbReference type="PROSITE" id="PS50157"/>
    </source>
</evidence>
<feature type="compositionally biased region" description="Polar residues" evidence="2">
    <location>
        <begin position="748"/>
        <end position="766"/>
    </location>
</feature>
<feature type="region of interest" description="Disordered" evidence="2">
    <location>
        <begin position="15"/>
        <end position="59"/>
    </location>
</feature>
<feature type="region of interest" description="Disordered" evidence="2">
    <location>
        <begin position="923"/>
        <end position="953"/>
    </location>
</feature>
<dbReference type="EMBL" id="JAWJWE010000003">
    <property type="protein sequence ID" value="KAK6639846.1"/>
    <property type="molecule type" value="Genomic_DNA"/>
</dbReference>
<dbReference type="GO" id="GO:0045944">
    <property type="term" value="P:positive regulation of transcription by RNA polymerase II"/>
    <property type="evidence" value="ECO:0007669"/>
    <property type="project" value="TreeGrafter"/>
</dbReference>